<evidence type="ECO:0000256" key="3">
    <source>
        <dbReference type="ARBA" id="ARBA00038502"/>
    </source>
</evidence>
<sequence length="171" mass="19647">MKINDIETPRLLLRGFTKEDALWAYSIWNNPEMGQYLTDEAKEEIDDEYLNMLEGLGEDEECCYLIPVFKDSLERVGTCSFMVSDDKKVYDIGYCVHKNFWRQGYATEIVQGMVDYARSQGAEKVTIYVNQENAASNRVAQKCGGKIVSETTSKKKGTDIIMKDYKYEIVL</sequence>
<reference evidence="5" key="1">
    <citation type="journal article" date="2021" name="PeerJ">
        <title>Extensive microbial diversity within the chicken gut microbiome revealed by metagenomics and culture.</title>
        <authorList>
            <person name="Gilroy R."/>
            <person name="Ravi A."/>
            <person name="Getino M."/>
            <person name="Pursley I."/>
            <person name="Horton D.L."/>
            <person name="Alikhan N.F."/>
            <person name="Baker D."/>
            <person name="Gharbi K."/>
            <person name="Hall N."/>
            <person name="Watson M."/>
            <person name="Adriaenssens E.M."/>
            <person name="Foster-Nyarko E."/>
            <person name="Jarju S."/>
            <person name="Secka A."/>
            <person name="Antonio M."/>
            <person name="Oren A."/>
            <person name="Chaudhuri R.R."/>
            <person name="La Ragione R."/>
            <person name="Hildebrand F."/>
            <person name="Pallen M.J."/>
        </authorList>
    </citation>
    <scope>NUCLEOTIDE SEQUENCE</scope>
    <source>
        <strain evidence="5">CHK179-5677</strain>
    </source>
</reference>
<dbReference type="InterPro" id="IPR016181">
    <property type="entry name" value="Acyl_CoA_acyltransferase"/>
</dbReference>
<dbReference type="CDD" id="cd04301">
    <property type="entry name" value="NAT_SF"/>
    <property type="match status" value="1"/>
</dbReference>
<evidence type="ECO:0000256" key="1">
    <source>
        <dbReference type="ARBA" id="ARBA00022679"/>
    </source>
</evidence>
<keyword evidence="2" id="KW-0012">Acyltransferase</keyword>
<dbReference type="InterPro" id="IPR000182">
    <property type="entry name" value="GNAT_dom"/>
</dbReference>
<dbReference type="PANTHER" id="PTHR43792:SF8">
    <property type="entry name" value="[RIBOSOMAL PROTEIN US5]-ALANINE N-ACETYLTRANSFERASE"/>
    <property type="match status" value="1"/>
</dbReference>
<comment type="caution">
    <text evidence="5">The sequence shown here is derived from an EMBL/GenBank/DDBJ whole genome shotgun (WGS) entry which is preliminary data.</text>
</comment>
<accession>A0A921SSW8</accession>
<dbReference type="Gene3D" id="3.40.630.30">
    <property type="match status" value="1"/>
</dbReference>
<evidence type="ECO:0000256" key="2">
    <source>
        <dbReference type="ARBA" id="ARBA00023315"/>
    </source>
</evidence>
<dbReference type="Proteomes" id="UP000760668">
    <property type="component" value="Unassembled WGS sequence"/>
</dbReference>
<evidence type="ECO:0000313" key="5">
    <source>
        <dbReference type="EMBL" id="HJG86662.1"/>
    </source>
</evidence>
<dbReference type="AlphaFoldDB" id="A0A921SSW8"/>
<dbReference type="Pfam" id="PF13302">
    <property type="entry name" value="Acetyltransf_3"/>
    <property type="match status" value="1"/>
</dbReference>
<name>A0A921SSW8_9FIRM</name>
<proteinExistence type="inferred from homology"/>
<dbReference type="GO" id="GO:0016747">
    <property type="term" value="F:acyltransferase activity, transferring groups other than amino-acyl groups"/>
    <property type="evidence" value="ECO:0007669"/>
    <property type="project" value="InterPro"/>
</dbReference>
<dbReference type="RefSeq" id="WP_295369167.1">
    <property type="nucleotide sequence ID" value="NZ_DYUC01000062.1"/>
</dbReference>
<protein>
    <submittedName>
        <fullName evidence="5">GNAT family N-acetyltransferase</fullName>
    </submittedName>
</protein>
<gene>
    <name evidence="5" type="ORF">K8V01_06545</name>
</gene>
<reference evidence="5" key="2">
    <citation type="submission" date="2021-09" db="EMBL/GenBank/DDBJ databases">
        <authorList>
            <person name="Gilroy R."/>
        </authorList>
    </citation>
    <scope>NUCLEOTIDE SEQUENCE</scope>
    <source>
        <strain evidence="5">CHK179-5677</strain>
    </source>
</reference>
<dbReference type="SUPFAM" id="SSF55729">
    <property type="entry name" value="Acyl-CoA N-acyltransferases (Nat)"/>
    <property type="match status" value="1"/>
</dbReference>
<evidence type="ECO:0000313" key="6">
    <source>
        <dbReference type="Proteomes" id="UP000760668"/>
    </source>
</evidence>
<comment type="similarity">
    <text evidence="3">Belongs to the acetyltransferase family. RimJ subfamily.</text>
</comment>
<dbReference type="EMBL" id="DYUC01000062">
    <property type="protein sequence ID" value="HJG86662.1"/>
    <property type="molecule type" value="Genomic_DNA"/>
</dbReference>
<feature type="domain" description="N-acetyltransferase" evidence="4">
    <location>
        <begin position="11"/>
        <end position="167"/>
    </location>
</feature>
<organism evidence="5 6">
    <name type="scientific">Pseudoflavonifractor capillosus</name>
    <dbReference type="NCBI Taxonomy" id="106588"/>
    <lineage>
        <taxon>Bacteria</taxon>
        <taxon>Bacillati</taxon>
        <taxon>Bacillota</taxon>
        <taxon>Clostridia</taxon>
        <taxon>Eubacteriales</taxon>
        <taxon>Oscillospiraceae</taxon>
        <taxon>Pseudoflavonifractor</taxon>
    </lineage>
</organism>
<dbReference type="PROSITE" id="PS51186">
    <property type="entry name" value="GNAT"/>
    <property type="match status" value="1"/>
</dbReference>
<evidence type="ECO:0000259" key="4">
    <source>
        <dbReference type="PROSITE" id="PS51186"/>
    </source>
</evidence>
<keyword evidence="1" id="KW-0808">Transferase</keyword>
<dbReference type="PANTHER" id="PTHR43792">
    <property type="entry name" value="GNAT FAMILY, PUTATIVE (AFU_ORTHOLOGUE AFUA_3G00765)-RELATED-RELATED"/>
    <property type="match status" value="1"/>
</dbReference>
<dbReference type="InterPro" id="IPR051531">
    <property type="entry name" value="N-acetyltransferase"/>
</dbReference>